<protein>
    <submittedName>
        <fullName evidence="2">Uncharacterized protein</fullName>
    </submittedName>
</protein>
<dbReference type="EMBL" id="SPNV01000398">
    <property type="protein sequence ID" value="KAF5855687.1"/>
    <property type="molecule type" value="Genomic_DNA"/>
</dbReference>
<dbReference type="EMBL" id="ML735256">
    <property type="protein sequence ID" value="KAE8390330.1"/>
    <property type="molecule type" value="Genomic_DNA"/>
</dbReference>
<evidence type="ECO:0000256" key="1">
    <source>
        <dbReference type="SAM" id="MobiDB-lite"/>
    </source>
</evidence>
<accession>A0A8H5ZUT8</accession>
<organism evidence="2">
    <name type="scientific">Petromyces alliaceus</name>
    <name type="common">Aspergillus alliaceus</name>
    <dbReference type="NCBI Taxonomy" id="209559"/>
    <lineage>
        <taxon>Eukaryota</taxon>
        <taxon>Fungi</taxon>
        <taxon>Dikarya</taxon>
        <taxon>Ascomycota</taxon>
        <taxon>Pezizomycotina</taxon>
        <taxon>Eurotiomycetes</taxon>
        <taxon>Eurotiomycetidae</taxon>
        <taxon>Eurotiales</taxon>
        <taxon>Aspergillaceae</taxon>
        <taxon>Aspergillus</taxon>
        <taxon>Aspergillus subgen. Circumdati</taxon>
    </lineage>
</organism>
<evidence type="ECO:0000313" key="2">
    <source>
        <dbReference type="EMBL" id="KAE8390330.1"/>
    </source>
</evidence>
<dbReference type="Proteomes" id="UP000541154">
    <property type="component" value="Unassembled WGS sequence"/>
</dbReference>
<reference evidence="2" key="2">
    <citation type="submission" date="2019-04" db="EMBL/GenBank/DDBJ databases">
        <title>Friends and foes A comparative genomics studyof 23 Aspergillus species from section Flavi.</title>
        <authorList>
            <consortium name="DOE Joint Genome Institute"/>
            <person name="Kjaerbolling I."/>
            <person name="Vesth T."/>
            <person name="Frisvad J.C."/>
            <person name="Nybo J.L."/>
            <person name="Theobald S."/>
            <person name="Kildgaard S."/>
            <person name="Isbrandt T."/>
            <person name="Kuo A."/>
            <person name="Sato A."/>
            <person name="Lyhne E.K."/>
            <person name="Kogle M.E."/>
            <person name="Wiebenga A."/>
            <person name="Kun R.S."/>
            <person name="Lubbers R.J."/>
            <person name="Makela M.R."/>
            <person name="Barry K."/>
            <person name="Chovatia M."/>
            <person name="Clum A."/>
            <person name="Daum C."/>
            <person name="Haridas S."/>
            <person name="He G."/>
            <person name="LaButti K."/>
            <person name="Lipzen A."/>
            <person name="Mondo S."/>
            <person name="Riley R."/>
            <person name="Salamov A."/>
            <person name="Simmons B.A."/>
            <person name="Magnuson J.K."/>
            <person name="Henrissat B."/>
            <person name="Mortensen U.H."/>
            <person name="Larsen T.O."/>
            <person name="Devries R.P."/>
            <person name="Grigoriev I.V."/>
            <person name="Machida M."/>
            <person name="Baker S.E."/>
            <person name="Andersen M.R."/>
        </authorList>
    </citation>
    <scope>NUCLEOTIDE SEQUENCE [LARGE SCALE GENOMIC DNA]</scope>
    <source>
        <strain evidence="2">IBT 14317</strain>
    </source>
</reference>
<name>A0A5N7C868_PETAA</name>
<proteinExistence type="predicted"/>
<gene>
    <name evidence="2" type="ORF">BDV23DRAFT_155519</name>
    <name evidence="3" type="ORF">ETB97_008601</name>
</gene>
<evidence type="ECO:0000313" key="3">
    <source>
        <dbReference type="EMBL" id="KAF5855687.1"/>
    </source>
</evidence>
<sequence length="113" mass="12951">MIITYPTSSVNVDIGMYWHISWQDASDDPKVVDFWLTHERRQPEYKPVLLAENVNAHEQQTIVVKGDDSSTIKTDSDYRVWAMKQGEKPMQNGTHPVAKSDDFSVTNKSTPRN</sequence>
<feature type="compositionally biased region" description="Polar residues" evidence="1">
    <location>
        <begin position="103"/>
        <end position="113"/>
    </location>
</feature>
<keyword evidence="4" id="KW-1185">Reference proteome</keyword>
<dbReference type="Proteomes" id="UP000326877">
    <property type="component" value="Unassembled WGS sequence"/>
</dbReference>
<feature type="region of interest" description="Disordered" evidence="1">
    <location>
        <begin position="85"/>
        <end position="113"/>
    </location>
</feature>
<reference evidence="3 4" key="1">
    <citation type="submission" date="2019-04" db="EMBL/GenBank/DDBJ databases">
        <title>Aspergillus burnettii sp. nov., novel species from soil in southeast Queensland.</title>
        <authorList>
            <person name="Gilchrist C.L.M."/>
            <person name="Pitt J.I."/>
            <person name="Lange L."/>
            <person name="Lacey H.J."/>
            <person name="Vuong D."/>
            <person name="Midgley D.J."/>
            <person name="Greenfield P."/>
            <person name="Bradbury M."/>
            <person name="Lacey E."/>
            <person name="Busk P.K."/>
            <person name="Pilgaard B."/>
            <person name="Chooi Y.H."/>
            <person name="Piggott A.M."/>
        </authorList>
    </citation>
    <scope>NUCLEOTIDE SEQUENCE [LARGE SCALE GENOMIC DNA]</scope>
    <source>
        <strain evidence="3 4">FRR 5400</strain>
    </source>
</reference>
<accession>A0A5N7C868</accession>
<evidence type="ECO:0000313" key="4">
    <source>
        <dbReference type="Proteomes" id="UP000541154"/>
    </source>
</evidence>
<dbReference type="AlphaFoldDB" id="A0A5N7C868"/>